<dbReference type="EMBL" id="QHLZ01000002">
    <property type="protein sequence ID" value="PXA66977.1"/>
    <property type="molecule type" value="Genomic_DNA"/>
</dbReference>
<gene>
    <name evidence="1" type="ORF">CVS29_05380</name>
</gene>
<reference evidence="1 2" key="1">
    <citation type="submission" date="2018-05" db="EMBL/GenBank/DDBJ databases">
        <title>Genetic diversity of glacier-inhabiting Cryobacterium bacteria in China and description of Cryobacterium mengkeensis sp. nov. and Arthrobacter glacialis sp. nov.</title>
        <authorList>
            <person name="Liu Q."/>
            <person name="Xin Y.-H."/>
        </authorList>
    </citation>
    <scope>NUCLEOTIDE SEQUENCE [LARGE SCALE GENOMIC DNA]</scope>
    <source>
        <strain evidence="1 2">GP3</strain>
    </source>
</reference>
<name>A0A2V3DU84_9MICC</name>
<organism evidence="1 2">
    <name type="scientific">Arthrobacter psychrochitiniphilus</name>
    <dbReference type="NCBI Taxonomy" id="291045"/>
    <lineage>
        <taxon>Bacteria</taxon>
        <taxon>Bacillati</taxon>
        <taxon>Actinomycetota</taxon>
        <taxon>Actinomycetes</taxon>
        <taxon>Micrococcales</taxon>
        <taxon>Micrococcaceae</taxon>
        <taxon>Arthrobacter</taxon>
    </lineage>
</organism>
<sequence length="130" mass="13411">MLLASLVFTALAALVHVYIFVLESLRWTAESTRRTFGLNASQAHATKEMAFNQGFYNLFLALVAAAGIIAAALGHHGVGAALVLAGCGSMVAAGMVLLISSPKKAKAAVVQLAMPAFAVALLLLWLAASS</sequence>
<dbReference type="AlphaFoldDB" id="A0A2V3DU84"/>
<dbReference type="OrthoDB" id="9803832at2"/>
<dbReference type="PANTHER" id="PTHR38446">
    <property type="entry name" value="BLL0914 PROTEIN"/>
    <property type="match status" value="1"/>
</dbReference>
<evidence type="ECO:0000313" key="2">
    <source>
        <dbReference type="Proteomes" id="UP000246303"/>
    </source>
</evidence>
<dbReference type="RefSeq" id="WP_110105289.1">
    <property type="nucleotide sequence ID" value="NZ_JACBZZ010000001.1"/>
</dbReference>
<keyword evidence="2" id="KW-1185">Reference proteome</keyword>
<evidence type="ECO:0000313" key="1">
    <source>
        <dbReference type="EMBL" id="PXA66977.1"/>
    </source>
</evidence>
<comment type="caution">
    <text evidence="1">The sequence shown here is derived from an EMBL/GenBank/DDBJ whole genome shotgun (WGS) entry which is preliminary data.</text>
</comment>
<dbReference type="InterPro" id="IPR009732">
    <property type="entry name" value="DUF1304"/>
</dbReference>
<proteinExistence type="predicted"/>
<protein>
    <submittedName>
        <fullName evidence="1">DUF1304 domain-containing protein</fullName>
    </submittedName>
</protein>
<dbReference type="Proteomes" id="UP000246303">
    <property type="component" value="Unassembled WGS sequence"/>
</dbReference>
<accession>A0A2V3DU84</accession>
<dbReference type="Pfam" id="PF06993">
    <property type="entry name" value="DUF1304"/>
    <property type="match status" value="1"/>
</dbReference>
<dbReference type="PANTHER" id="PTHR38446:SF1">
    <property type="entry name" value="BLL0914 PROTEIN"/>
    <property type="match status" value="1"/>
</dbReference>